<evidence type="ECO:0000256" key="1">
    <source>
        <dbReference type="ARBA" id="ARBA00023122"/>
    </source>
</evidence>
<protein>
    <submittedName>
        <fullName evidence="4">CBS domain-containing protein</fullName>
    </submittedName>
</protein>
<evidence type="ECO:0000313" key="4">
    <source>
        <dbReference type="EMBL" id="SEM71184.1"/>
    </source>
</evidence>
<dbReference type="InterPro" id="IPR051257">
    <property type="entry name" value="Diverse_CBS-Domain"/>
</dbReference>
<sequence>MNQLRDIMSTDVAYCSPQDNVYEAACLMKDHNVGMIPVVENGALKGVVTDRDLVIRGIAERKPNSLSVGQIMSNQVLTGTPDMSVDEAARLMADAQVRRLPVVENNKLVGVVSLGDLAVQERYEDEAGQALNEISETHNPRVSNDIQH</sequence>
<dbReference type="Gene3D" id="3.10.580.10">
    <property type="entry name" value="CBS-domain"/>
    <property type="match status" value="1"/>
</dbReference>
<feature type="domain" description="CBS" evidence="3">
    <location>
        <begin position="8"/>
        <end position="66"/>
    </location>
</feature>
<dbReference type="InterPro" id="IPR000644">
    <property type="entry name" value="CBS_dom"/>
</dbReference>
<dbReference type="SMART" id="SM00116">
    <property type="entry name" value="CBS"/>
    <property type="match status" value="2"/>
</dbReference>
<dbReference type="STRING" id="1173111.SAMN05444955_101207"/>
<evidence type="ECO:0000256" key="2">
    <source>
        <dbReference type="PROSITE-ProRule" id="PRU00703"/>
    </source>
</evidence>
<dbReference type="Proteomes" id="UP000199695">
    <property type="component" value="Unassembled WGS sequence"/>
</dbReference>
<feature type="domain" description="CBS" evidence="3">
    <location>
        <begin position="72"/>
        <end position="127"/>
    </location>
</feature>
<dbReference type="PANTHER" id="PTHR43080">
    <property type="entry name" value="CBS DOMAIN-CONTAINING PROTEIN CBSX3, MITOCHONDRIAL"/>
    <property type="match status" value="1"/>
</dbReference>
<dbReference type="AlphaFoldDB" id="A0A1H8AMG7"/>
<reference evidence="4 5" key="1">
    <citation type="submission" date="2016-10" db="EMBL/GenBank/DDBJ databases">
        <authorList>
            <person name="de Groot N.N."/>
        </authorList>
    </citation>
    <scope>NUCLEOTIDE SEQUENCE [LARGE SCALE GENOMIC DNA]</scope>
    <source>
        <strain evidence="4 5">DSM 46701</strain>
    </source>
</reference>
<keyword evidence="5" id="KW-1185">Reference proteome</keyword>
<organism evidence="4 5">
    <name type="scientific">Lihuaxuella thermophila</name>
    <dbReference type="NCBI Taxonomy" id="1173111"/>
    <lineage>
        <taxon>Bacteria</taxon>
        <taxon>Bacillati</taxon>
        <taxon>Bacillota</taxon>
        <taxon>Bacilli</taxon>
        <taxon>Bacillales</taxon>
        <taxon>Thermoactinomycetaceae</taxon>
        <taxon>Lihuaxuella</taxon>
    </lineage>
</organism>
<dbReference type="SUPFAM" id="SSF54631">
    <property type="entry name" value="CBS-domain pair"/>
    <property type="match status" value="1"/>
</dbReference>
<name>A0A1H8AMG7_9BACL</name>
<dbReference type="CDD" id="cd04622">
    <property type="entry name" value="CBS_pair_HRP1_like"/>
    <property type="match status" value="1"/>
</dbReference>
<dbReference type="OrthoDB" id="9802114at2"/>
<dbReference type="PANTHER" id="PTHR43080:SF2">
    <property type="entry name" value="CBS DOMAIN-CONTAINING PROTEIN"/>
    <property type="match status" value="1"/>
</dbReference>
<keyword evidence="1 2" id="KW-0129">CBS domain</keyword>
<dbReference type="EMBL" id="FOCQ01000001">
    <property type="protein sequence ID" value="SEM71184.1"/>
    <property type="molecule type" value="Genomic_DNA"/>
</dbReference>
<dbReference type="PROSITE" id="PS51371">
    <property type="entry name" value="CBS"/>
    <property type="match status" value="2"/>
</dbReference>
<evidence type="ECO:0000313" key="5">
    <source>
        <dbReference type="Proteomes" id="UP000199695"/>
    </source>
</evidence>
<dbReference type="Pfam" id="PF00571">
    <property type="entry name" value="CBS"/>
    <property type="match status" value="2"/>
</dbReference>
<dbReference type="InterPro" id="IPR046342">
    <property type="entry name" value="CBS_dom_sf"/>
</dbReference>
<proteinExistence type="predicted"/>
<gene>
    <name evidence="4" type="ORF">SAMN05444955_101207</name>
</gene>
<evidence type="ECO:0000259" key="3">
    <source>
        <dbReference type="PROSITE" id="PS51371"/>
    </source>
</evidence>
<dbReference type="RefSeq" id="WP_089964504.1">
    <property type="nucleotide sequence ID" value="NZ_FOCQ01000001.1"/>
</dbReference>
<accession>A0A1H8AMG7</accession>